<protein>
    <submittedName>
        <fullName evidence="2">Uncharacterized protein</fullName>
    </submittedName>
</protein>
<organism evidence="2 3">
    <name type="scientific">Vitis vinifera</name>
    <name type="common">Grape</name>
    <dbReference type="NCBI Taxonomy" id="29760"/>
    <lineage>
        <taxon>Eukaryota</taxon>
        <taxon>Viridiplantae</taxon>
        <taxon>Streptophyta</taxon>
        <taxon>Embryophyta</taxon>
        <taxon>Tracheophyta</taxon>
        <taxon>Spermatophyta</taxon>
        <taxon>Magnoliopsida</taxon>
        <taxon>eudicotyledons</taxon>
        <taxon>Gunneridae</taxon>
        <taxon>Pentapetalae</taxon>
        <taxon>rosids</taxon>
        <taxon>Vitales</taxon>
        <taxon>Vitaceae</taxon>
        <taxon>Viteae</taxon>
        <taxon>Vitis</taxon>
    </lineage>
</organism>
<dbReference type="Proteomes" id="UP000288805">
    <property type="component" value="Unassembled WGS sequence"/>
</dbReference>
<dbReference type="InterPro" id="IPR001563">
    <property type="entry name" value="Peptidase_S10"/>
</dbReference>
<sequence length="95" mass="10541">MHHYQSQHVNLRGVAIGNALTDAVRQVATHAANAYFSGLINEKQKTSVRELNLSDVVGEALHEDAMNSVKLMVELVVNLVMESGDFYQGQFDLRV</sequence>
<evidence type="ECO:0000256" key="1">
    <source>
        <dbReference type="ARBA" id="ARBA00009431"/>
    </source>
</evidence>
<evidence type="ECO:0000313" key="2">
    <source>
        <dbReference type="EMBL" id="RVW16917.1"/>
    </source>
</evidence>
<evidence type="ECO:0000313" key="3">
    <source>
        <dbReference type="Proteomes" id="UP000288805"/>
    </source>
</evidence>
<name>A0A438C0Z7_VITVI</name>
<accession>A0A438C0Z7</accession>
<dbReference type="InterPro" id="IPR029058">
    <property type="entry name" value="AB_hydrolase_fold"/>
</dbReference>
<dbReference type="AlphaFoldDB" id="A0A438C0Z7"/>
<proteinExistence type="inferred from homology"/>
<dbReference type="Gene3D" id="3.40.50.1820">
    <property type="entry name" value="alpha/beta hydrolase"/>
    <property type="match status" value="1"/>
</dbReference>
<dbReference type="SUPFAM" id="SSF53474">
    <property type="entry name" value="alpha/beta-Hydrolases"/>
    <property type="match status" value="1"/>
</dbReference>
<gene>
    <name evidence="2" type="ORF">CK203_070633</name>
</gene>
<dbReference type="EMBL" id="QGNW01002582">
    <property type="protein sequence ID" value="RVW16917.1"/>
    <property type="molecule type" value="Genomic_DNA"/>
</dbReference>
<dbReference type="GO" id="GO:0006508">
    <property type="term" value="P:proteolysis"/>
    <property type="evidence" value="ECO:0007669"/>
    <property type="project" value="InterPro"/>
</dbReference>
<comment type="similarity">
    <text evidence="1">Belongs to the peptidase S10 family.</text>
</comment>
<comment type="caution">
    <text evidence="2">The sequence shown here is derived from an EMBL/GenBank/DDBJ whole genome shotgun (WGS) entry which is preliminary data.</text>
</comment>
<dbReference type="GO" id="GO:0004185">
    <property type="term" value="F:serine-type carboxypeptidase activity"/>
    <property type="evidence" value="ECO:0007669"/>
    <property type="project" value="InterPro"/>
</dbReference>
<dbReference type="Pfam" id="PF00450">
    <property type="entry name" value="Peptidase_S10"/>
    <property type="match status" value="1"/>
</dbReference>
<reference evidence="2 3" key="1">
    <citation type="journal article" date="2018" name="PLoS Genet.">
        <title>Population sequencing reveals clonal diversity and ancestral inbreeding in the grapevine cultivar Chardonnay.</title>
        <authorList>
            <person name="Roach M.J."/>
            <person name="Johnson D.L."/>
            <person name="Bohlmann J."/>
            <person name="van Vuuren H.J."/>
            <person name="Jones S.J."/>
            <person name="Pretorius I.S."/>
            <person name="Schmidt S.A."/>
            <person name="Borneman A.R."/>
        </authorList>
    </citation>
    <scope>NUCLEOTIDE SEQUENCE [LARGE SCALE GENOMIC DNA]</scope>
    <source>
        <strain evidence="3">cv. Chardonnay</strain>
        <tissue evidence="2">Leaf</tissue>
    </source>
</reference>